<feature type="region of interest" description="Disordered" evidence="1">
    <location>
        <begin position="176"/>
        <end position="204"/>
    </location>
</feature>
<protein>
    <submittedName>
        <fullName evidence="3">Uncharacterized protein</fullName>
    </submittedName>
</protein>
<sequence>MPKPSKPSKDDDKSRKKHRSKDTKSSHHSNKHGSTSRSHRDETDQVMDLYCAVYQPRVGNYYHWAFAMHRPDLGWAIFEVVQDVDDGPFRTAIRDVNPSSSARCLPLVPLARIYSSYAQNLASQIREIPVEGRPALWNCQEYVLEIWDLVWQLGAIDQNTYEVARQNLMPYFGPIQEEDDEYEHEEVPDEDDNQPQFISDSGSD</sequence>
<dbReference type="EMBL" id="PVEM01000014">
    <property type="protein sequence ID" value="PTD03477.1"/>
    <property type="molecule type" value="Genomic_DNA"/>
</dbReference>
<reference evidence="3 4" key="1">
    <citation type="submission" date="2018-02" db="EMBL/GenBank/DDBJ databases">
        <title>Fusarium culmorum secondary metabolites in fungal-bacterial-plant interactions.</title>
        <authorList>
            <person name="Schmidt R."/>
        </authorList>
    </citation>
    <scope>NUCLEOTIDE SEQUENCE [LARGE SCALE GENOMIC DNA]</scope>
    <source>
        <strain evidence="3 4">PV</strain>
    </source>
</reference>
<dbReference type="OMA" id="LSWNCQD"/>
<evidence type="ECO:0000256" key="1">
    <source>
        <dbReference type="SAM" id="MobiDB-lite"/>
    </source>
</evidence>
<dbReference type="EMBL" id="PVEM01000027">
    <property type="protein sequence ID" value="PTD02045.1"/>
    <property type="molecule type" value="Genomic_DNA"/>
</dbReference>
<proteinExistence type="predicted"/>
<name>A0A2T4GIS4_FUSCU</name>
<evidence type="ECO:0000313" key="3">
    <source>
        <dbReference type="EMBL" id="PTD03477.1"/>
    </source>
</evidence>
<keyword evidence="4" id="KW-1185">Reference proteome</keyword>
<feature type="compositionally biased region" description="Acidic residues" evidence="1">
    <location>
        <begin position="176"/>
        <end position="193"/>
    </location>
</feature>
<feature type="region of interest" description="Disordered" evidence="1">
    <location>
        <begin position="1"/>
        <end position="41"/>
    </location>
</feature>
<gene>
    <name evidence="3" type="ORF">FCULG_00012772</name>
    <name evidence="2" type="ORF">FCULG_00012965</name>
</gene>
<dbReference type="Proteomes" id="UP000241587">
    <property type="component" value="Unassembled WGS sequence"/>
</dbReference>
<feature type="compositionally biased region" description="Polar residues" evidence="1">
    <location>
        <begin position="194"/>
        <end position="204"/>
    </location>
</feature>
<accession>A0A2T4GIS4</accession>
<evidence type="ECO:0000313" key="2">
    <source>
        <dbReference type="EMBL" id="PTD02045.1"/>
    </source>
</evidence>
<organism evidence="3 4">
    <name type="scientific">Fusarium culmorum</name>
    <dbReference type="NCBI Taxonomy" id="5516"/>
    <lineage>
        <taxon>Eukaryota</taxon>
        <taxon>Fungi</taxon>
        <taxon>Dikarya</taxon>
        <taxon>Ascomycota</taxon>
        <taxon>Pezizomycotina</taxon>
        <taxon>Sordariomycetes</taxon>
        <taxon>Hypocreomycetidae</taxon>
        <taxon>Hypocreales</taxon>
        <taxon>Nectriaceae</taxon>
        <taxon>Fusarium</taxon>
    </lineage>
</organism>
<comment type="caution">
    <text evidence="3">The sequence shown here is derived from an EMBL/GenBank/DDBJ whole genome shotgun (WGS) entry which is preliminary data.</text>
</comment>
<evidence type="ECO:0000313" key="4">
    <source>
        <dbReference type="Proteomes" id="UP000241587"/>
    </source>
</evidence>
<feature type="compositionally biased region" description="Basic residues" evidence="1">
    <location>
        <begin position="15"/>
        <end position="31"/>
    </location>
</feature>
<dbReference type="AlphaFoldDB" id="A0A2T4GIS4"/>
<dbReference type="OrthoDB" id="5106006at2759"/>